<feature type="compositionally biased region" description="Low complexity" evidence="1">
    <location>
        <begin position="324"/>
        <end position="341"/>
    </location>
</feature>
<protein>
    <submittedName>
        <fullName evidence="2">Uncharacterized protein</fullName>
    </submittedName>
</protein>
<name>D8Q0F3_SCHCM</name>
<evidence type="ECO:0000313" key="3">
    <source>
        <dbReference type="Proteomes" id="UP000007431"/>
    </source>
</evidence>
<evidence type="ECO:0000256" key="1">
    <source>
        <dbReference type="SAM" id="MobiDB-lite"/>
    </source>
</evidence>
<dbReference type="Proteomes" id="UP000007431">
    <property type="component" value="Unassembled WGS sequence"/>
</dbReference>
<dbReference type="AlphaFoldDB" id="D8Q0F3"/>
<dbReference type="eggNOG" id="ENOG502SPSJ">
    <property type="taxonomic scope" value="Eukaryota"/>
</dbReference>
<accession>D8Q0F3</accession>
<dbReference type="InParanoid" id="D8Q0F3"/>
<dbReference type="EMBL" id="GL377305">
    <property type="protein sequence ID" value="EFI98347.1"/>
    <property type="molecule type" value="Genomic_DNA"/>
</dbReference>
<dbReference type="RefSeq" id="XP_003033250.1">
    <property type="nucleotide sequence ID" value="XM_003033204.1"/>
</dbReference>
<keyword evidence="3" id="KW-1185">Reference proteome</keyword>
<dbReference type="KEGG" id="scm:SCHCO_02535442"/>
<dbReference type="STRING" id="578458.D8Q0F3"/>
<dbReference type="OrthoDB" id="3269405at2759"/>
<dbReference type="VEuPathDB" id="FungiDB:SCHCODRAFT_02535442"/>
<feature type="region of interest" description="Disordered" evidence="1">
    <location>
        <begin position="324"/>
        <end position="372"/>
    </location>
</feature>
<dbReference type="GeneID" id="9590572"/>
<reference evidence="2 3" key="1">
    <citation type="journal article" date="2010" name="Nat. Biotechnol.">
        <title>Genome sequence of the model mushroom Schizophyllum commune.</title>
        <authorList>
            <person name="Ohm R.A."/>
            <person name="de Jong J.F."/>
            <person name="Lugones L.G."/>
            <person name="Aerts A."/>
            <person name="Kothe E."/>
            <person name="Stajich J.E."/>
            <person name="de Vries R.P."/>
            <person name="Record E."/>
            <person name="Levasseur A."/>
            <person name="Baker S.E."/>
            <person name="Bartholomew K.A."/>
            <person name="Coutinho P.M."/>
            <person name="Erdmann S."/>
            <person name="Fowler T.J."/>
            <person name="Gathman A.C."/>
            <person name="Lombard V."/>
            <person name="Henrissat B."/>
            <person name="Knabe N."/>
            <person name="Kuees U."/>
            <person name="Lilly W.W."/>
            <person name="Lindquist E."/>
            <person name="Lucas S."/>
            <person name="Magnuson J.K."/>
            <person name="Piumi F."/>
            <person name="Raudaskoski M."/>
            <person name="Salamov A."/>
            <person name="Schmutz J."/>
            <person name="Schwarze F.W.M.R."/>
            <person name="vanKuyk P.A."/>
            <person name="Horton J.S."/>
            <person name="Grigoriev I.V."/>
            <person name="Woesten H.A.B."/>
        </authorList>
    </citation>
    <scope>NUCLEOTIDE SEQUENCE [LARGE SCALE GENOMIC DNA]</scope>
    <source>
        <strain evidence="3">H4-8 / FGSC 9210</strain>
    </source>
</reference>
<dbReference type="HOGENOM" id="CLU_491885_0_0_1"/>
<organism evidence="3">
    <name type="scientific">Schizophyllum commune (strain H4-8 / FGSC 9210)</name>
    <name type="common">Split gill fungus</name>
    <dbReference type="NCBI Taxonomy" id="578458"/>
    <lineage>
        <taxon>Eukaryota</taxon>
        <taxon>Fungi</taxon>
        <taxon>Dikarya</taxon>
        <taxon>Basidiomycota</taxon>
        <taxon>Agaricomycotina</taxon>
        <taxon>Agaricomycetes</taxon>
        <taxon>Agaricomycetidae</taxon>
        <taxon>Agaricales</taxon>
        <taxon>Schizophyllaceae</taxon>
        <taxon>Schizophyllum</taxon>
    </lineage>
</organism>
<gene>
    <name evidence="2" type="ORF">SCHCODRAFT_107896</name>
</gene>
<feature type="region of interest" description="Disordered" evidence="1">
    <location>
        <begin position="1"/>
        <end position="47"/>
    </location>
</feature>
<feature type="region of interest" description="Disordered" evidence="1">
    <location>
        <begin position="236"/>
        <end position="261"/>
    </location>
</feature>
<feature type="non-terminal residue" evidence="2">
    <location>
        <position position="554"/>
    </location>
</feature>
<evidence type="ECO:0000313" key="2">
    <source>
        <dbReference type="EMBL" id="EFI98347.1"/>
    </source>
</evidence>
<feature type="compositionally biased region" description="Polar residues" evidence="1">
    <location>
        <begin position="236"/>
        <end position="246"/>
    </location>
</feature>
<sequence>MLIASHSGIFNTPRTRGQRPFAIRRPKLEEASEEEGMGTPDASAIESPAADIYGSITAPARPLGRPREGGDRPPARFILPRSAIGSSSQSFAVFHLTPFPPPPPAVPLSLFEASVGPSPQTPWEASAVKLQVVPHLFTAGATHTPSPHPPTISARDGQLCVRVNDSRLTTFFTNDIDNGEDLYRGDAGPQQVPSPDDLDALDIAQFDYNSLGLDLPLDLGFELPRWAPDTGASTMASYSSQWNSLPPSLPPHAHASTPYAPHSRPVLGPVAPCGDYDQFGAPQRLDTVGHYTQPGYSIPMQSITDPAMDDSQWYSYGAHASPALANSSPSSGSPSSADSPLPVTPKVTVNDRDGSYSPGARYRRSPSAPNASRDDFEAALALPMRAAGPFIPQRMYTPTTRADRQRYVEDVHPEPSIYFWHKDGENCGISLVQALKRATHELRDPDAYIFNGVRPSVSIRLEWPGYRQWTKQIPAKDFKKVPAPITREKLAKEVAKCVKRFIESQKPLPSDEANRRWRVGGANGIKLEDLILVSMHHVSRGSWQPQLRLRSPRN</sequence>
<proteinExistence type="predicted"/>